<feature type="domain" description="O-methyltransferase C-terminal" evidence="4">
    <location>
        <begin position="258"/>
        <end position="400"/>
    </location>
</feature>
<proteinExistence type="predicted"/>
<sequence>MAGLPVTPESVAKRDASIKDAVTRVSTAAEAYGDMSTKALANSGSAADTFSSQAELVSEIKKLLVEVQGPFGAMFDLFGSLSKIAALRCLLEMGVFAALPASGEPATVDEILSRLKVDVEKALLVRLLRVTAAQGPLVEVGEETYAQTAVSGVMTNPDLAATFKHIIDESSPAITMMPQFFIENGWKQPTDPTNCPYTFAHRTEGSEMWAHIAKFPERQKNSNRAMKAQSFDGVWSVGLFPFAEKIKELGKETDASTPLVVDIGGGAGHTSAKIRELCKGINGTIVLQDLSEVIEDATPTEGIVAMAHDFFKEQPVKGAPIYFLRRILHDWADPSSVTILRRIADVMDRVLPSRLVIAEQILPTRGISSESALVDMLMMTFTGMERTEKQWEELLAQAGLKAVHFYRAPGTPFGAVEAVLA</sequence>
<dbReference type="Pfam" id="PF00891">
    <property type="entry name" value="Methyltransf_2"/>
    <property type="match status" value="1"/>
</dbReference>
<dbReference type="InterPro" id="IPR036390">
    <property type="entry name" value="WH_DNA-bd_sf"/>
</dbReference>
<organism evidence="6 7">
    <name type="scientific">Diaporthe eres</name>
    <name type="common">Phomopsis oblonga</name>
    <dbReference type="NCBI Taxonomy" id="83184"/>
    <lineage>
        <taxon>Eukaryota</taxon>
        <taxon>Fungi</taxon>
        <taxon>Dikarya</taxon>
        <taxon>Ascomycota</taxon>
        <taxon>Pezizomycotina</taxon>
        <taxon>Sordariomycetes</taxon>
        <taxon>Sordariomycetidae</taxon>
        <taxon>Diaporthales</taxon>
        <taxon>Diaporthaceae</taxon>
        <taxon>Diaporthe</taxon>
        <taxon>Diaporthe eres species complex</taxon>
    </lineage>
</organism>
<keyword evidence="3" id="KW-0949">S-adenosyl-L-methionine</keyword>
<dbReference type="EMBL" id="JAKNSF020000053">
    <property type="protein sequence ID" value="KAK7725013.1"/>
    <property type="molecule type" value="Genomic_DNA"/>
</dbReference>
<dbReference type="InterPro" id="IPR016461">
    <property type="entry name" value="COMT-like"/>
</dbReference>
<dbReference type="SUPFAM" id="SSF53335">
    <property type="entry name" value="S-adenosyl-L-methionine-dependent methyltransferases"/>
    <property type="match status" value="1"/>
</dbReference>
<dbReference type="PROSITE" id="PS51683">
    <property type="entry name" value="SAM_OMT_II"/>
    <property type="match status" value="1"/>
</dbReference>
<feature type="domain" description="O-methyltransferase dimerisation" evidence="5">
    <location>
        <begin position="76"/>
        <end position="154"/>
    </location>
</feature>
<dbReference type="InterPro" id="IPR012967">
    <property type="entry name" value="COMT_dimerisation"/>
</dbReference>
<evidence type="ECO:0000256" key="3">
    <source>
        <dbReference type="ARBA" id="ARBA00022691"/>
    </source>
</evidence>
<dbReference type="InterPro" id="IPR029063">
    <property type="entry name" value="SAM-dependent_MTases_sf"/>
</dbReference>
<dbReference type="PANTHER" id="PTHR43712">
    <property type="entry name" value="PUTATIVE (AFU_ORTHOLOGUE AFUA_4G14580)-RELATED"/>
    <property type="match status" value="1"/>
</dbReference>
<keyword evidence="2" id="KW-0808">Transferase</keyword>
<evidence type="ECO:0000259" key="4">
    <source>
        <dbReference type="Pfam" id="PF00891"/>
    </source>
</evidence>
<evidence type="ECO:0000313" key="6">
    <source>
        <dbReference type="EMBL" id="KAK7725013.1"/>
    </source>
</evidence>
<dbReference type="SUPFAM" id="SSF46785">
    <property type="entry name" value="Winged helix' DNA-binding domain"/>
    <property type="match status" value="1"/>
</dbReference>
<evidence type="ECO:0008006" key="8">
    <source>
        <dbReference type="Google" id="ProtNLM"/>
    </source>
</evidence>
<dbReference type="PANTHER" id="PTHR43712:SF1">
    <property type="entry name" value="HYPOTHETICAL O-METHYLTRANSFERASE (EUROFUNG)-RELATED"/>
    <property type="match status" value="1"/>
</dbReference>
<dbReference type="Pfam" id="PF08100">
    <property type="entry name" value="Dimerisation"/>
    <property type="match status" value="1"/>
</dbReference>
<gene>
    <name evidence="6" type="ORF">SLS63_008415</name>
</gene>
<keyword evidence="1" id="KW-0489">Methyltransferase</keyword>
<evidence type="ECO:0000256" key="1">
    <source>
        <dbReference type="ARBA" id="ARBA00022603"/>
    </source>
</evidence>
<evidence type="ECO:0000259" key="5">
    <source>
        <dbReference type="Pfam" id="PF08100"/>
    </source>
</evidence>
<dbReference type="Gene3D" id="3.40.50.150">
    <property type="entry name" value="Vaccinia Virus protein VP39"/>
    <property type="match status" value="1"/>
</dbReference>
<comment type="caution">
    <text evidence="6">The sequence shown here is derived from an EMBL/GenBank/DDBJ whole genome shotgun (WGS) entry which is preliminary data.</text>
</comment>
<evidence type="ECO:0000313" key="7">
    <source>
        <dbReference type="Proteomes" id="UP001430848"/>
    </source>
</evidence>
<dbReference type="InterPro" id="IPR001077">
    <property type="entry name" value="COMT_C"/>
</dbReference>
<dbReference type="InterPro" id="IPR036388">
    <property type="entry name" value="WH-like_DNA-bd_sf"/>
</dbReference>
<dbReference type="Gene3D" id="1.10.10.10">
    <property type="entry name" value="Winged helix-like DNA-binding domain superfamily/Winged helix DNA-binding domain"/>
    <property type="match status" value="1"/>
</dbReference>
<protein>
    <recommendedName>
        <fullName evidence="8">O-methyltransferase domain-containing protein</fullName>
    </recommendedName>
</protein>
<evidence type="ECO:0000256" key="2">
    <source>
        <dbReference type="ARBA" id="ARBA00022679"/>
    </source>
</evidence>
<accession>A0ABR1P2P4</accession>
<reference evidence="6 7" key="1">
    <citation type="submission" date="2024-02" db="EMBL/GenBank/DDBJ databases">
        <title>De novo assembly and annotation of 12 fungi associated with fruit tree decline syndrome in Ontario, Canada.</title>
        <authorList>
            <person name="Sulman M."/>
            <person name="Ellouze W."/>
            <person name="Ilyukhin E."/>
        </authorList>
    </citation>
    <scope>NUCLEOTIDE SEQUENCE [LARGE SCALE GENOMIC DNA]</scope>
    <source>
        <strain evidence="6 7">M169</strain>
    </source>
</reference>
<keyword evidence="7" id="KW-1185">Reference proteome</keyword>
<name>A0ABR1P2P4_DIAER</name>
<dbReference type="Proteomes" id="UP001430848">
    <property type="component" value="Unassembled WGS sequence"/>
</dbReference>